<protein>
    <recommendedName>
        <fullName evidence="4">Transposase</fullName>
    </recommendedName>
</protein>
<sequence>MENRISDLLTAAKVLADRDGNALLVYLIEMALIEAQSTARAQGTVKATKPQVLESGSGSSLRNGRLKTSAH</sequence>
<name>A0ABS4ERD6_9HYPH</name>
<dbReference type="Proteomes" id="UP000823786">
    <property type="component" value="Unassembled WGS sequence"/>
</dbReference>
<dbReference type="RefSeq" id="WP_209854372.1">
    <property type="nucleotide sequence ID" value="NZ_JAGGJV010000007.1"/>
</dbReference>
<evidence type="ECO:0000313" key="3">
    <source>
        <dbReference type="Proteomes" id="UP000823786"/>
    </source>
</evidence>
<dbReference type="EMBL" id="JAGGJV010000007">
    <property type="protein sequence ID" value="MBP1860361.1"/>
    <property type="molecule type" value="Genomic_DNA"/>
</dbReference>
<gene>
    <name evidence="2" type="ORF">J2Z75_003882</name>
</gene>
<accession>A0ABS4ERD6</accession>
<organism evidence="2 3">
    <name type="scientific">Rhizobium herbae</name>
    <dbReference type="NCBI Taxonomy" id="508661"/>
    <lineage>
        <taxon>Bacteria</taxon>
        <taxon>Pseudomonadati</taxon>
        <taxon>Pseudomonadota</taxon>
        <taxon>Alphaproteobacteria</taxon>
        <taxon>Hyphomicrobiales</taxon>
        <taxon>Rhizobiaceae</taxon>
        <taxon>Rhizobium/Agrobacterium group</taxon>
        <taxon>Rhizobium</taxon>
    </lineage>
</organism>
<feature type="region of interest" description="Disordered" evidence="1">
    <location>
        <begin position="43"/>
        <end position="71"/>
    </location>
</feature>
<reference evidence="2 3" key="1">
    <citation type="submission" date="2021-03" db="EMBL/GenBank/DDBJ databases">
        <title>Genomic Encyclopedia of Type Strains, Phase IV (KMG-IV): sequencing the most valuable type-strain genomes for metagenomic binning, comparative biology and taxonomic classification.</title>
        <authorList>
            <person name="Goeker M."/>
        </authorList>
    </citation>
    <scope>NUCLEOTIDE SEQUENCE [LARGE SCALE GENOMIC DNA]</scope>
    <source>
        <strain evidence="2 3">DSM 26427</strain>
    </source>
</reference>
<evidence type="ECO:0000313" key="2">
    <source>
        <dbReference type="EMBL" id="MBP1860361.1"/>
    </source>
</evidence>
<keyword evidence="3" id="KW-1185">Reference proteome</keyword>
<comment type="caution">
    <text evidence="2">The sequence shown here is derived from an EMBL/GenBank/DDBJ whole genome shotgun (WGS) entry which is preliminary data.</text>
</comment>
<evidence type="ECO:0008006" key="4">
    <source>
        <dbReference type="Google" id="ProtNLM"/>
    </source>
</evidence>
<evidence type="ECO:0000256" key="1">
    <source>
        <dbReference type="SAM" id="MobiDB-lite"/>
    </source>
</evidence>
<proteinExistence type="predicted"/>